<protein>
    <submittedName>
        <fullName evidence="7">Polyamine transporter TPO5</fullName>
    </submittedName>
</protein>
<feature type="transmembrane region" description="Helical" evidence="6">
    <location>
        <begin position="407"/>
        <end position="427"/>
    </location>
</feature>
<dbReference type="InterPro" id="IPR002293">
    <property type="entry name" value="AA/rel_permease1"/>
</dbReference>
<feature type="transmembrane region" description="Helical" evidence="6">
    <location>
        <begin position="357"/>
        <end position="386"/>
    </location>
</feature>
<feature type="transmembrane region" description="Helical" evidence="6">
    <location>
        <begin position="72"/>
        <end position="92"/>
    </location>
</feature>
<dbReference type="PANTHER" id="PTHR45649:SF23">
    <property type="entry name" value="TRANSPORTER, PUTATIVE (EUROFUNG)-RELATED"/>
    <property type="match status" value="1"/>
</dbReference>
<feature type="transmembrane region" description="Helical" evidence="6">
    <location>
        <begin position="148"/>
        <end position="177"/>
    </location>
</feature>
<evidence type="ECO:0000256" key="2">
    <source>
        <dbReference type="ARBA" id="ARBA00022448"/>
    </source>
</evidence>
<dbReference type="PANTHER" id="PTHR45649">
    <property type="entry name" value="AMINO-ACID PERMEASE BAT1"/>
    <property type="match status" value="1"/>
</dbReference>
<evidence type="ECO:0000313" key="7">
    <source>
        <dbReference type="EMBL" id="KAH7129755.1"/>
    </source>
</evidence>
<evidence type="ECO:0000256" key="4">
    <source>
        <dbReference type="ARBA" id="ARBA00022989"/>
    </source>
</evidence>
<proteinExistence type="predicted"/>
<sequence>MNYTLSISLIRKESTHDPCGHDSFTLGGVYDSSKKESVDLHCRSSISDVADHALNSLGYKPELARNRSTLQVAFMSFVLASVPYGLATMLYYPVLGGGPVNIIWGWFMVSMITLCVATSLGEITSVYPTAGGVYYQSFALAPRSWRCIASWICGWLYTIGTISITLSVNFGTAQFFVSCINVFESEPGVGIFEATDYQLYLVFFGITLLCNITSSIGNRHLPLLDTAAIFWTFAGVIAIIVTILAMAKNGRRSADYVFTYFESNSGWPDGWSFLVGTLHAAYATSSTGMITSMCEEVREPSTQVPKAMVLTVLINTICGFLFLIPLVFVLPDIQDLIPLSQPVPFIIKSAVGSPGAAIALCLPLIVLGICCGIGCTTAASRCIWAFARDGAIPGSRWWKQVHPKFDVPLNAMMLSMVIQILLALLWFGSSAAYNAFAGVGVISLTTAYASPIAISLFTGRKAVKGAKFNLGTFGVVVNIIALAWSALVVPLFCMPASLPVTASTVNYAPVVFVAAILISAAWYALWGRRNYAGPPTQDAY</sequence>
<reference evidence="7" key="1">
    <citation type="journal article" date="2021" name="Nat. Commun.">
        <title>Genetic determinants of endophytism in the Arabidopsis root mycobiome.</title>
        <authorList>
            <person name="Mesny F."/>
            <person name="Miyauchi S."/>
            <person name="Thiergart T."/>
            <person name="Pickel B."/>
            <person name="Atanasova L."/>
            <person name="Karlsson M."/>
            <person name="Huettel B."/>
            <person name="Barry K.W."/>
            <person name="Haridas S."/>
            <person name="Chen C."/>
            <person name="Bauer D."/>
            <person name="Andreopoulos W."/>
            <person name="Pangilinan J."/>
            <person name="LaButti K."/>
            <person name="Riley R."/>
            <person name="Lipzen A."/>
            <person name="Clum A."/>
            <person name="Drula E."/>
            <person name="Henrissat B."/>
            <person name="Kohler A."/>
            <person name="Grigoriev I.V."/>
            <person name="Martin F.M."/>
            <person name="Hacquard S."/>
        </authorList>
    </citation>
    <scope>NUCLEOTIDE SEQUENCE</scope>
    <source>
        <strain evidence="7">MPI-CAGE-AT-0021</strain>
    </source>
</reference>
<gene>
    <name evidence="7" type="ORF">B0J13DRAFT_598190</name>
</gene>
<dbReference type="AlphaFoldDB" id="A0A9P9ISP8"/>
<accession>A0A9P9ISP8</accession>
<feature type="transmembrane region" description="Helical" evidence="6">
    <location>
        <begin position="504"/>
        <end position="525"/>
    </location>
</feature>
<feature type="transmembrane region" description="Helical" evidence="6">
    <location>
        <begin position="228"/>
        <end position="247"/>
    </location>
</feature>
<dbReference type="GO" id="GO:0022857">
    <property type="term" value="F:transmembrane transporter activity"/>
    <property type="evidence" value="ECO:0007669"/>
    <property type="project" value="InterPro"/>
</dbReference>
<feature type="transmembrane region" description="Helical" evidence="6">
    <location>
        <begin position="307"/>
        <end position="330"/>
    </location>
</feature>
<dbReference type="GO" id="GO:0016020">
    <property type="term" value="C:membrane"/>
    <property type="evidence" value="ECO:0007669"/>
    <property type="project" value="UniProtKB-SubCell"/>
</dbReference>
<evidence type="ECO:0000256" key="5">
    <source>
        <dbReference type="ARBA" id="ARBA00023136"/>
    </source>
</evidence>
<comment type="caution">
    <text evidence="7">The sequence shown here is derived from an EMBL/GenBank/DDBJ whole genome shotgun (WGS) entry which is preliminary data.</text>
</comment>
<feature type="transmembrane region" description="Helical" evidence="6">
    <location>
        <begin position="104"/>
        <end position="127"/>
    </location>
</feature>
<evidence type="ECO:0000256" key="1">
    <source>
        <dbReference type="ARBA" id="ARBA00004141"/>
    </source>
</evidence>
<comment type="subcellular location">
    <subcellularLocation>
        <location evidence="1">Membrane</location>
        <topology evidence="1">Multi-pass membrane protein</topology>
    </subcellularLocation>
</comment>
<evidence type="ECO:0000256" key="3">
    <source>
        <dbReference type="ARBA" id="ARBA00022692"/>
    </source>
</evidence>
<keyword evidence="2" id="KW-0813">Transport</keyword>
<feature type="transmembrane region" description="Helical" evidence="6">
    <location>
        <begin position="470"/>
        <end position="492"/>
    </location>
</feature>
<feature type="transmembrane region" description="Helical" evidence="6">
    <location>
        <begin position="433"/>
        <end position="458"/>
    </location>
</feature>
<dbReference type="PROSITE" id="PS00218">
    <property type="entry name" value="AMINO_ACID_PERMEASE_1"/>
    <property type="match status" value="1"/>
</dbReference>
<keyword evidence="4 6" id="KW-1133">Transmembrane helix</keyword>
<dbReference type="EMBL" id="JAGMUU010000020">
    <property type="protein sequence ID" value="KAH7129755.1"/>
    <property type="molecule type" value="Genomic_DNA"/>
</dbReference>
<evidence type="ECO:0000256" key="6">
    <source>
        <dbReference type="SAM" id="Phobius"/>
    </source>
</evidence>
<keyword evidence="8" id="KW-1185">Reference proteome</keyword>
<dbReference type="Pfam" id="PF13520">
    <property type="entry name" value="AA_permease_2"/>
    <property type="match status" value="1"/>
</dbReference>
<dbReference type="InterPro" id="IPR004840">
    <property type="entry name" value="Amino_acid_permease_CS"/>
</dbReference>
<dbReference type="OrthoDB" id="3900342at2759"/>
<organism evidence="7 8">
    <name type="scientific">Dactylonectria estremocensis</name>
    <dbReference type="NCBI Taxonomy" id="1079267"/>
    <lineage>
        <taxon>Eukaryota</taxon>
        <taxon>Fungi</taxon>
        <taxon>Dikarya</taxon>
        <taxon>Ascomycota</taxon>
        <taxon>Pezizomycotina</taxon>
        <taxon>Sordariomycetes</taxon>
        <taxon>Hypocreomycetidae</taxon>
        <taxon>Hypocreales</taxon>
        <taxon>Nectriaceae</taxon>
        <taxon>Dactylonectria</taxon>
    </lineage>
</organism>
<keyword evidence="5 6" id="KW-0472">Membrane</keyword>
<dbReference type="PIRSF" id="PIRSF006060">
    <property type="entry name" value="AA_transporter"/>
    <property type="match status" value="1"/>
</dbReference>
<dbReference type="Proteomes" id="UP000717696">
    <property type="component" value="Unassembled WGS sequence"/>
</dbReference>
<feature type="transmembrane region" description="Helical" evidence="6">
    <location>
        <begin position="197"/>
        <end position="216"/>
    </location>
</feature>
<keyword evidence="3 6" id="KW-0812">Transmembrane</keyword>
<dbReference type="Gene3D" id="1.20.1740.10">
    <property type="entry name" value="Amino acid/polyamine transporter I"/>
    <property type="match status" value="1"/>
</dbReference>
<dbReference type="GO" id="GO:0006865">
    <property type="term" value="P:amino acid transport"/>
    <property type="evidence" value="ECO:0007669"/>
    <property type="project" value="InterPro"/>
</dbReference>
<name>A0A9P9ISP8_9HYPO</name>
<evidence type="ECO:0000313" key="8">
    <source>
        <dbReference type="Proteomes" id="UP000717696"/>
    </source>
</evidence>